<dbReference type="VEuPathDB" id="AmoebaDB:FDP41_011345"/>
<organism evidence="3 4">
    <name type="scientific">Naegleria fowleri</name>
    <name type="common">Brain eating amoeba</name>
    <dbReference type="NCBI Taxonomy" id="5763"/>
    <lineage>
        <taxon>Eukaryota</taxon>
        <taxon>Discoba</taxon>
        <taxon>Heterolobosea</taxon>
        <taxon>Tetramitia</taxon>
        <taxon>Eutetramitia</taxon>
        <taxon>Vahlkampfiidae</taxon>
        <taxon>Naegleria</taxon>
    </lineage>
</organism>
<dbReference type="VEuPathDB" id="AmoebaDB:NfTy_019760"/>
<evidence type="ECO:0000256" key="2">
    <source>
        <dbReference type="SAM" id="Phobius"/>
    </source>
</evidence>
<feature type="compositionally biased region" description="Basic and acidic residues" evidence="1">
    <location>
        <begin position="747"/>
        <end position="762"/>
    </location>
</feature>
<feature type="region of interest" description="Disordered" evidence="1">
    <location>
        <begin position="747"/>
        <end position="792"/>
    </location>
</feature>
<dbReference type="OrthoDB" id="5977855at2759"/>
<evidence type="ECO:0000256" key="1">
    <source>
        <dbReference type="SAM" id="MobiDB-lite"/>
    </source>
</evidence>
<keyword evidence="4" id="KW-1185">Reference proteome</keyword>
<reference evidence="3 4" key="1">
    <citation type="journal article" date="2019" name="Sci. Rep.">
        <title>Nanopore sequencing improves the draft genome of the human pathogenic amoeba Naegleria fowleri.</title>
        <authorList>
            <person name="Liechti N."/>
            <person name="Schurch N."/>
            <person name="Bruggmann R."/>
            <person name="Wittwer M."/>
        </authorList>
    </citation>
    <scope>NUCLEOTIDE SEQUENCE [LARGE SCALE GENOMIC DNA]</scope>
    <source>
        <strain evidence="3 4">ATCC 30894</strain>
    </source>
</reference>
<dbReference type="OMA" id="CIDECTI"/>
<keyword evidence="2" id="KW-0472">Membrane</keyword>
<dbReference type="AlphaFoldDB" id="A0A6A5CAK8"/>
<keyword evidence="2" id="KW-1133">Transmembrane helix</keyword>
<dbReference type="Proteomes" id="UP000444721">
    <property type="component" value="Unassembled WGS sequence"/>
</dbReference>
<dbReference type="EMBL" id="VFQX01000009">
    <property type="protein sequence ID" value="KAF0982415.1"/>
    <property type="molecule type" value="Genomic_DNA"/>
</dbReference>
<evidence type="ECO:0000313" key="4">
    <source>
        <dbReference type="Proteomes" id="UP000444721"/>
    </source>
</evidence>
<proteinExistence type="predicted"/>
<gene>
    <name evidence="3" type="ORF">FDP41_011345</name>
</gene>
<dbReference type="GeneID" id="68118560"/>
<feature type="transmembrane region" description="Helical" evidence="2">
    <location>
        <begin position="612"/>
        <end position="641"/>
    </location>
</feature>
<sequence>MQIVVTLDDTSPPLIGFQLPKNKIITDSQGRQWTVGENVLLEIERSPITVNYDLTFGGFAYNAYERIHAPSSNCMAMANQKCCPVTSGNNNMYFLREMKQNVTKYNYYYASMNSPQYSIQIRAVQTSKTETLTLANTVKKQTGAGLTAWIVADLIDVTRYMFFSNDFVVIPDNYTPTQEGFLCGRYNFGDSINRIGISPSTYIRNVKCSDKIGLLTSVSGSSPMDQFEKFRKDTISTAIGCTFSPSSSTTSSNTAFPSSTLRRSYPYTCQKIVTSQIVLRIPTDGSGVKIIRLFGNPVITKSGVNEIKHGDRNLEMFLDVFNNADSSGNFDVIPNACCVSSVTSTPNLPKWDCHSVMFSHGISQTVESYKVYRFIFSMLLDQVVNKFGYCTFSVMQYGKVDLIHSMNFTTLNISSNSIETDIPAVHDDCVPPYGKKIFGVGNKVLCITECPSQDLVYDSVKLMCKPVNCKLKYNATRNYFNPETQLCEVVKTCLEWKENYNAITNTCELKDSFKNQTQANDQQLDLMNEVSILSTLPCGNKGDSSQDKTRCMCKSESQITAFDYKPWNPIFSPSLQQESQFCMIDTLSLSSPPSSEILSSGILDMVISLDVWLQLVIGISSCLLMSLLYLFVSVCCPCCCIRRMNMRLEVQKREFGEYKRKTFCELISSILCYGDFSLRTYHLSKERTKEMMKQQFELNLWRKKRLKHAKLLLDRGEKIDSNIALQIQMDMELDQLEDLLKDKKQDMLMEAQFEKDEDSSNKEEEESDDSQQHEETDDSEEEEPTSSEHSEN</sequence>
<dbReference type="VEuPathDB" id="AmoebaDB:NF0035020"/>
<name>A0A6A5CAK8_NAEFO</name>
<dbReference type="RefSeq" id="XP_044567128.1">
    <property type="nucleotide sequence ID" value="XM_044701743.1"/>
</dbReference>
<evidence type="ECO:0000313" key="3">
    <source>
        <dbReference type="EMBL" id="KAF0982415.1"/>
    </source>
</evidence>
<accession>A0A6A5CAK8</accession>
<feature type="compositionally biased region" description="Acidic residues" evidence="1">
    <location>
        <begin position="763"/>
        <end position="785"/>
    </location>
</feature>
<keyword evidence="2" id="KW-0812">Transmembrane</keyword>
<comment type="caution">
    <text evidence="3">The sequence shown here is derived from an EMBL/GenBank/DDBJ whole genome shotgun (WGS) entry which is preliminary data.</text>
</comment>
<protein>
    <submittedName>
        <fullName evidence="3">Uncharacterized protein</fullName>
    </submittedName>
</protein>